<feature type="repeat" description="WD" evidence="8">
    <location>
        <begin position="247"/>
        <end position="288"/>
    </location>
</feature>
<dbReference type="Gene3D" id="2.130.10.10">
    <property type="entry name" value="YVTN repeat-like/Quinoprotein amine dehydrogenase"/>
    <property type="match status" value="2"/>
</dbReference>
<dbReference type="InterPro" id="IPR015943">
    <property type="entry name" value="WD40/YVTN_repeat-like_dom_sf"/>
</dbReference>
<keyword evidence="5" id="KW-0677">Repeat</keyword>
<dbReference type="InParanoid" id="A5DLA2"/>
<evidence type="ECO:0000256" key="2">
    <source>
        <dbReference type="ARBA" id="ARBA00022517"/>
    </source>
</evidence>
<dbReference type="VEuPathDB" id="FungiDB:PGUG_04053"/>
<dbReference type="GO" id="GO:0032040">
    <property type="term" value="C:small-subunit processome"/>
    <property type="evidence" value="ECO:0007669"/>
    <property type="project" value="InterPro"/>
</dbReference>
<dbReference type="Proteomes" id="UP000001997">
    <property type="component" value="Unassembled WGS sequence"/>
</dbReference>
<dbReference type="OrthoDB" id="4096at2759"/>
<keyword evidence="4 8" id="KW-0853">WD repeat</keyword>
<proteinExistence type="predicted"/>
<keyword evidence="3" id="KW-0698">rRNA processing</keyword>
<dbReference type="SUPFAM" id="SSF63829">
    <property type="entry name" value="Calcium-dependent phosphotriesterase"/>
    <property type="match status" value="1"/>
</dbReference>
<feature type="domain" description="WD repeat-containing protein 75 second beta-propeller" evidence="9">
    <location>
        <begin position="429"/>
        <end position="579"/>
    </location>
</feature>
<dbReference type="PANTHER" id="PTHR44215:SF1">
    <property type="entry name" value="WD REPEAT-CONTAINING PROTEIN 75"/>
    <property type="match status" value="1"/>
</dbReference>
<dbReference type="GO" id="GO:2000234">
    <property type="term" value="P:positive regulation of rRNA processing"/>
    <property type="evidence" value="ECO:0007669"/>
    <property type="project" value="TreeGrafter"/>
</dbReference>
<dbReference type="FunCoup" id="A5DLA2">
    <property type="interactions" value="412"/>
</dbReference>
<dbReference type="EMBL" id="CH408159">
    <property type="protein sequence ID" value="EDK39955.2"/>
    <property type="molecule type" value="Genomic_DNA"/>
</dbReference>
<evidence type="ECO:0000256" key="3">
    <source>
        <dbReference type="ARBA" id="ARBA00022552"/>
    </source>
</evidence>
<dbReference type="SUPFAM" id="SSF82171">
    <property type="entry name" value="DPP6 N-terminal domain-like"/>
    <property type="match status" value="1"/>
</dbReference>
<dbReference type="InterPro" id="IPR057644">
    <property type="entry name" value="Beta-prop_WDR75_2nd"/>
</dbReference>
<evidence type="ECO:0000259" key="9">
    <source>
        <dbReference type="Pfam" id="PF23769"/>
    </source>
</evidence>
<keyword evidence="7" id="KW-0539">Nucleus</keyword>
<dbReference type="InterPro" id="IPR001680">
    <property type="entry name" value="WD40_rpt"/>
</dbReference>
<dbReference type="KEGG" id="pgu:PGUG_04053"/>
<dbReference type="GO" id="GO:0006364">
    <property type="term" value="P:rRNA processing"/>
    <property type="evidence" value="ECO:0007669"/>
    <property type="project" value="UniProtKB-KW"/>
</dbReference>
<dbReference type="HOGENOM" id="CLU_348179_0_0_1"/>
<dbReference type="InterPro" id="IPR053826">
    <property type="entry name" value="WDR75"/>
</dbReference>
<accession>A5DLA2</accession>
<dbReference type="OMA" id="KWHIDSV"/>
<evidence type="ECO:0000313" key="10">
    <source>
        <dbReference type="EMBL" id="EDK39955.2"/>
    </source>
</evidence>
<dbReference type="GO" id="GO:0003723">
    <property type="term" value="F:RNA binding"/>
    <property type="evidence" value="ECO:0007669"/>
    <property type="project" value="InterPro"/>
</dbReference>
<evidence type="ECO:0000256" key="1">
    <source>
        <dbReference type="ARBA" id="ARBA00004604"/>
    </source>
</evidence>
<keyword evidence="6" id="KW-0804">Transcription</keyword>
<keyword evidence="11" id="KW-1185">Reference proteome</keyword>
<evidence type="ECO:0000256" key="4">
    <source>
        <dbReference type="ARBA" id="ARBA00022574"/>
    </source>
</evidence>
<evidence type="ECO:0000256" key="5">
    <source>
        <dbReference type="ARBA" id="ARBA00022737"/>
    </source>
</evidence>
<dbReference type="Pfam" id="PF23869">
    <property type="entry name" value="Beta-prop_WDR75_1st"/>
    <property type="match status" value="1"/>
</dbReference>
<name>A5DLA2_PICGU</name>
<dbReference type="PROSITE" id="PS50294">
    <property type="entry name" value="WD_REPEATS_REGION"/>
    <property type="match status" value="1"/>
</dbReference>
<organism evidence="10 11">
    <name type="scientific">Meyerozyma guilliermondii (strain ATCC 6260 / CBS 566 / DSM 6381 / JCM 1539 / NBRC 10279 / NRRL Y-324)</name>
    <name type="common">Yeast</name>
    <name type="synonym">Candida guilliermondii</name>
    <dbReference type="NCBI Taxonomy" id="294746"/>
    <lineage>
        <taxon>Eukaryota</taxon>
        <taxon>Fungi</taxon>
        <taxon>Dikarya</taxon>
        <taxon>Ascomycota</taxon>
        <taxon>Saccharomycotina</taxon>
        <taxon>Pichiomycetes</taxon>
        <taxon>Debaryomycetaceae</taxon>
        <taxon>Meyerozyma</taxon>
    </lineage>
</organism>
<sequence>MSKISPTMTVDHVEWASRMVSGGRLPQLEGTPAFPAVFSADGKHQIVVFTHQIRVYFLATRQCVRCIDINIGSIVDMCLDPGSASQILLFSGSGGVFSVNWKEKVASPVTEVFVMSPPQGYVLASASCYGDRFVGVFQSTKKKGPSTALVQTFSKENEGETKVVVDDVTPVFSWSFDKSQVVFVTTSHEVVRVSVSGDSEMSVERNSFVYKSPVTSVAVSNDGVVALGTGAGPIQLIYVGGSDQRLLKWHIDSVKTVAFSPDNKYLLSGGLEKVLVLWHLDSDNHQFLPRLNGTIDKIHIDVHKTDCYSMLLGCSDGIHHEMLTISAVDLVSRLTVNSARPRLVPGVAHSLRRAYKKLGNHDNLYQVPIRQDYSSPAAVHPTTNQVYFPSGASIQIYDWVRQEQQSLLNAAAVLPTGKVRSETKLVDPKISLVDFSNDGSWMVTVDTVTPSPVDNLLSKSDEYHALKFWKNVDSKNDGSKWELACKIIDPHGHGNKIFTIKPAPLSKNELAFVSADDKGGVRIWRVVKNLSNSNQQTAWTLHKSSPGGIASSSAVDVCWSQDSSVVFLAHETSVTVLDGYKLTTLNHISGIADSPIRAINVLENHLLVVSQTRIASYDLIRGAFSFIIRANFPEGARNLVAIDYDSRLICVAANYYEKSTNTLAIKSKLLVFNHNNLEPVFTKNHNQGITSVLCVSGSFLFVDLDARVGMLTSSSTEYSELNEDIKPDVNQIMIKAEERAQQEIAHNNDRKTFDMNTFASAFENAHSLTLDSLFDRVVSITGR</sequence>
<dbReference type="eggNOG" id="KOG1963">
    <property type="taxonomic scope" value="Eukaryota"/>
</dbReference>
<dbReference type="PANTHER" id="PTHR44215">
    <property type="entry name" value="WD REPEAT-CONTAINING PROTEIN 75"/>
    <property type="match status" value="1"/>
</dbReference>
<evidence type="ECO:0000256" key="7">
    <source>
        <dbReference type="ARBA" id="ARBA00023242"/>
    </source>
</evidence>
<dbReference type="GeneID" id="5125232"/>
<dbReference type="Pfam" id="PF23769">
    <property type="entry name" value="Beta-prop_WDR75_2nd"/>
    <property type="match status" value="1"/>
</dbReference>
<protein>
    <recommendedName>
        <fullName evidence="9">WD repeat-containing protein 75 second beta-propeller domain-containing protein</fullName>
    </recommendedName>
</protein>
<dbReference type="PROSITE" id="PS50082">
    <property type="entry name" value="WD_REPEATS_2"/>
    <property type="match status" value="1"/>
</dbReference>
<dbReference type="SMART" id="SM00320">
    <property type="entry name" value="WD40"/>
    <property type="match status" value="2"/>
</dbReference>
<evidence type="ECO:0000256" key="6">
    <source>
        <dbReference type="ARBA" id="ARBA00023163"/>
    </source>
</evidence>
<evidence type="ECO:0000256" key="8">
    <source>
        <dbReference type="PROSITE-ProRule" id="PRU00221"/>
    </source>
</evidence>
<reference evidence="10 11" key="1">
    <citation type="journal article" date="2009" name="Nature">
        <title>Evolution of pathogenicity and sexual reproduction in eight Candida genomes.</title>
        <authorList>
            <person name="Butler G."/>
            <person name="Rasmussen M.D."/>
            <person name="Lin M.F."/>
            <person name="Santos M.A."/>
            <person name="Sakthikumar S."/>
            <person name="Munro C.A."/>
            <person name="Rheinbay E."/>
            <person name="Grabherr M."/>
            <person name="Forche A."/>
            <person name="Reedy J.L."/>
            <person name="Agrafioti I."/>
            <person name="Arnaud M.B."/>
            <person name="Bates S."/>
            <person name="Brown A.J."/>
            <person name="Brunke S."/>
            <person name="Costanzo M.C."/>
            <person name="Fitzpatrick D.A."/>
            <person name="de Groot P.W."/>
            <person name="Harris D."/>
            <person name="Hoyer L.L."/>
            <person name="Hube B."/>
            <person name="Klis F.M."/>
            <person name="Kodira C."/>
            <person name="Lennard N."/>
            <person name="Logue M.E."/>
            <person name="Martin R."/>
            <person name="Neiman A.M."/>
            <person name="Nikolaou E."/>
            <person name="Quail M.A."/>
            <person name="Quinn J."/>
            <person name="Santos M.C."/>
            <person name="Schmitzberger F.F."/>
            <person name="Sherlock G."/>
            <person name="Shah P."/>
            <person name="Silverstein K.A."/>
            <person name="Skrzypek M.S."/>
            <person name="Soll D."/>
            <person name="Staggs R."/>
            <person name="Stansfield I."/>
            <person name="Stumpf M.P."/>
            <person name="Sudbery P.E."/>
            <person name="Srikantha T."/>
            <person name="Zeng Q."/>
            <person name="Berman J."/>
            <person name="Berriman M."/>
            <person name="Heitman J."/>
            <person name="Gow N.A."/>
            <person name="Lorenz M.C."/>
            <person name="Birren B.W."/>
            <person name="Kellis M."/>
            <person name="Cuomo C.A."/>
        </authorList>
    </citation>
    <scope>NUCLEOTIDE SEQUENCE [LARGE SCALE GENOMIC DNA]</scope>
    <source>
        <strain evidence="11">ATCC 6260 / CBS 566 / DSM 6381 / JCM 1539 / NBRC 10279 / NRRL Y-324</strain>
    </source>
</reference>
<dbReference type="AlphaFoldDB" id="A5DLA2"/>
<comment type="subcellular location">
    <subcellularLocation>
        <location evidence="1">Nucleus</location>
        <location evidence="1">Nucleolus</location>
    </subcellularLocation>
</comment>
<evidence type="ECO:0000313" key="11">
    <source>
        <dbReference type="Proteomes" id="UP000001997"/>
    </source>
</evidence>
<dbReference type="STRING" id="294746.A5DLA2"/>
<dbReference type="RefSeq" id="XP_001483324.2">
    <property type="nucleotide sequence ID" value="XM_001483274.1"/>
</dbReference>
<dbReference type="GO" id="GO:0045943">
    <property type="term" value="P:positive regulation of transcription by RNA polymerase I"/>
    <property type="evidence" value="ECO:0007669"/>
    <property type="project" value="InterPro"/>
</dbReference>
<keyword evidence="2" id="KW-0690">Ribosome biogenesis</keyword>
<gene>
    <name evidence="10" type="ORF">PGUG_04053</name>
</gene>